<feature type="signal peptide" evidence="1">
    <location>
        <begin position="1"/>
        <end position="21"/>
    </location>
</feature>
<feature type="chain" id="PRO_5043631023" description="Pectate lyase" evidence="1">
    <location>
        <begin position="22"/>
        <end position="170"/>
    </location>
</feature>
<protein>
    <recommendedName>
        <fullName evidence="4">Pectate lyase</fullName>
    </recommendedName>
</protein>
<evidence type="ECO:0000313" key="2">
    <source>
        <dbReference type="EMBL" id="KAJ8906665.1"/>
    </source>
</evidence>
<gene>
    <name evidence="2" type="ORF">NDN08_003155</name>
</gene>
<accession>A0AAV8UVP6</accession>
<name>A0AAV8UVP6_9RHOD</name>
<keyword evidence="1" id="KW-0732">Signal</keyword>
<organism evidence="2 3">
    <name type="scientific">Rhodosorus marinus</name>
    <dbReference type="NCBI Taxonomy" id="101924"/>
    <lineage>
        <taxon>Eukaryota</taxon>
        <taxon>Rhodophyta</taxon>
        <taxon>Stylonematophyceae</taxon>
        <taxon>Stylonematales</taxon>
        <taxon>Stylonemataceae</taxon>
        <taxon>Rhodosorus</taxon>
    </lineage>
</organism>
<evidence type="ECO:0000256" key="1">
    <source>
        <dbReference type="SAM" id="SignalP"/>
    </source>
</evidence>
<comment type="caution">
    <text evidence="2">The sequence shown here is derived from an EMBL/GenBank/DDBJ whole genome shotgun (WGS) entry which is preliminary data.</text>
</comment>
<reference evidence="2 3" key="1">
    <citation type="journal article" date="2023" name="Nat. Commun.">
        <title>Origin of minicircular mitochondrial genomes in red algae.</title>
        <authorList>
            <person name="Lee Y."/>
            <person name="Cho C.H."/>
            <person name="Lee Y.M."/>
            <person name="Park S.I."/>
            <person name="Yang J.H."/>
            <person name="West J.A."/>
            <person name="Bhattacharya D."/>
            <person name="Yoon H.S."/>
        </authorList>
    </citation>
    <scope>NUCLEOTIDE SEQUENCE [LARGE SCALE GENOMIC DNA]</scope>
    <source>
        <strain evidence="2 3">CCMP1338</strain>
        <tissue evidence="2">Whole cell</tissue>
    </source>
</reference>
<dbReference type="EMBL" id="JAMWBK010000003">
    <property type="protein sequence ID" value="KAJ8906665.1"/>
    <property type="molecule type" value="Genomic_DNA"/>
</dbReference>
<evidence type="ECO:0000313" key="3">
    <source>
        <dbReference type="Proteomes" id="UP001157974"/>
    </source>
</evidence>
<keyword evidence="3" id="KW-1185">Reference proteome</keyword>
<dbReference type="AlphaFoldDB" id="A0AAV8UVP6"/>
<evidence type="ECO:0008006" key="4">
    <source>
        <dbReference type="Google" id="ProtNLM"/>
    </source>
</evidence>
<dbReference type="Proteomes" id="UP001157974">
    <property type="component" value="Unassembled WGS sequence"/>
</dbReference>
<proteinExistence type="predicted"/>
<sequence>MGPAIKLMIAVCSIFSVGAYGHIQLNCTASLNDQVTNAVENAHLSGAGCHWNLTEMVVVSNPLKLSDISVTLVPGAAINAIRIMADGVTIKNLNAVGNLGTVDPSERAALLEIKGSKFLIDGANFYNSSRDGIECRANNTAQAVPVRNGIIRNIYGNGIRSDAVKISTGN</sequence>